<feature type="disulfide bond" evidence="15">
    <location>
        <begin position="38"/>
        <end position="45"/>
    </location>
</feature>
<organism evidence="18 19">
    <name type="scientific">Lecanosticta acicola</name>
    <dbReference type="NCBI Taxonomy" id="111012"/>
    <lineage>
        <taxon>Eukaryota</taxon>
        <taxon>Fungi</taxon>
        <taxon>Dikarya</taxon>
        <taxon>Ascomycota</taxon>
        <taxon>Pezizomycotina</taxon>
        <taxon>Dothideomycetes</taxon>
        <taxon>Dothideomycetidae</taxon>
        <taxon>Mycosphaerellales</taxon>
        <taxon>Mycosphaerellaceae</taxon>
        <taxon>Lecanosticta</taxon>
    </lineage>
</organism>
<sequence>MYTNALAVLALLASSVVAQGTAGLPSCATSCISNYGGCNQVDVKCICSNTQLLETLSCCVSQKCSSDDQKKVVQFADTLCGSYGVTTLPQAASCAAATSTASSGSGTATSPSTASATATGTASSSAASSAASASASHTGTASASASSASSASASASSATQSAGVCKNYKAEGLGMGVALLGFLAAL</sequence>
<evidence type="ECO:0000256" key="3">
    <source>
        <dbReference type="ARBA" id="ARBA00010031"/>
    </source>
</evidence>
<evidence type="ECO:0000256" key="16">
    <source>
        <dbReference type="SAM" id="SignalP"/>
    </source>
</evidence>
<accession>A0AAI8YT72</accession>
<evidence type="ECO:0000256" key="5">
    <source>
        <dbReference type="ARBA" id="ARBA00022525"/>
    </source>
</evidence>
<keyword evidence="14" id="KW-0449">Lipoprotein</keyword>
<keyword evidence="12 15" id="KW-1015">Disulfide bond</keyword>
<comment type="caution">
    <text evidence="18">The sequence shown here is derived from an EMBL/GenBank/DDBJ whole genome shotgun (WGS) entry which is preliminary data.</text>
</comment>
<dbReference type="GO" id="GO:0005576">
    <property type="term" value="C:extracellular region"/>
    <property type="evidence" value="ECO:0007669"/>
    <property type="project" value="UniProtKB-SubCell"/>
</dbReference>
<evidence type="ECO:0000256" key="9">
    <source>
        <dbReference type="ARBA" id="ARBA00022729"/>
    </source>
</evidence>
<keyword evidence="5" id="KW-0964">Secreted</keyword>
<evidence type="ECO:0000256" key="1">
    <source>
        <dbReference type="ARBA" id="ARBA00004609"/>
    </source>
</evidence>
<gene>
    <name evidence="18" type="ORF">LECACI_7A001547</name>
</gene>
<evidence type="ECO:0000256" key="7">
    <source>
        <dbReference type="ARBA" id="ARBA00022622"/>
    </source>
</evidence>
<keyword evidence="9 16" id="KW-0732">Signal</keyword>
<keyword evidence="10 15" id="KW-0408">Iron</keyword>
<dbReference type="AlphaFoldDB" id="A0AAI8YT72"/>
<evidence type="ECO:0000256" key="8">
    <source>
        <dbReference type="ARBA" id="ARBA00022723"/>
    </source>
</evidence>
<dbReference type="GO" id="GO:0046872">
    <property type="term" value="F:metal ion binding"/>
    <property type="evidence" value="ECO:0007669"/>
    <property type="project" value="UniProtKB-UniRule"/>
</dbReference>
<keyword evidence="11" id="KW-0472">Membrane</keyword>
<keyword evidence="8 15" id="KW-0479">Metal-binding</keyword>
<evidence type="ECO:0000256" key="13">
    <source>
        <dbReference type="ARBA" id="ARBA00023180"/>
    </source>
</evidence>
<keyword evidence="13" id="KW-0325">Glycoprotein</keyword>
<evidence type="ECO:0000256" key="2">
    <source>
        <dbReference type="ARBA" id="ARBA00004613"/>
    </source>
</evidence>
<evidence type="ECO:0000256" key="12">
    <source>
        <dbReference type="ARBA" id="ARBA00023157"/>
    </source>
</evidence>
<evidence type="ECO:0000256" key="4">
    <source>
        <dbReference type="ARBA" id="ARBA00022475"/>
    </source>
</evidence>
<name>A0AAI8YT72_9PEZI</name>
<evidence type="ECO:0000313" key="18">
    <source>
        <dbReference type="EMBL" id="CAK3844084.1"/>
    </source>
</evidence>
<keyword evidence="7" id="KW-0336">GPI-anchor</keyword>
<evidence type="ECO:0000256" key="14">
    <source>
        <dbReference type="ARBA" id="ARBA00023288"/>
    </source>
</evidence>
<evidence type="ECO:0000256" key="10">
    <source>
        <dbReference type="ARBA" id="ARBA00023004"/>
    </source>
</evidence>
<evidence type="ECO:0000256" key="11">
    <source>
        <dbReference type="ARBA" id="ARBA00023136"/>
    </source>
</evidence>
<keyword evidence="19" id="KW-1185">Reference proteome</keyword>
<keyword evidence="6 15" id="KW-0349">Heme</keyword>
<dbReference type="InterPro" id="IPR051735">
    <property type="entry name" value="CFEM_domain"/>
</dbReference>
<dbReference type="PANTHER" id="PTHR37928:SF2">
    <property type="entry name" value="GPI ANCHORED CFEM DOMAIN PROTEIN (AFU_ORTHOLOGUE AFUA_6G10580)"/>
    <property type="match status" value="1"/>
</dbReference>
<feature type="signal peptide" evidence="16">
    <location>
        <begin position="1"/>
        <end position="18"/>
    </location>
</feature>
<comment type="caution">
    <text evidence="15">Lacks conserved residue(s) required for the propagation of feature annotation.</text>
</comment>
<evidence type="ECO:0000256" key="6">
    <source>
        <dbReference type="ARBA" id="ARBA00022617"/>
    </source>
</evidence>
<dbReference type="EMBL" id="CAVMBE010000006">
    <property type="protein sequence ID" value="CAK3844084.1"/>
    <property type="molecule type" value="Genomic_DNA"/>
</dbReference>
<protein>
    <recommendedName>
        <fullName evidence="17">CFEM domain-containing protein</fullName>
    </recommendedName>
</protein>
<comment type="subcellular location">
    <subcellularLocation>
        <location evidence="1">Cell membrane</location>
        <topology evidence="1">Lipid-anchor</topology>
        <topology evidence="1">GPI-anchor</topology>
    </subcellularLocation>
    <subcellularLocation>
        <location evidence="2">Secreted</location>
    </subcellularLocation>
</comment>
<feature type="domain" description="CFEM" evidence="17">
    <location>
        <begin position="1"/>
        <end position="108"/>
    </location>
</feature>
<dbReference type="InterPro" id="IPR008427">
    <property type="entry name" value="Extracellular_membr_CFEM_dom"/>
</dbReference>
<feature type="disulfide bond" evidence="15">
    <location>
        <begin position="47"/>
        <end position="80"/>
    </location>
</feature>
<feature type="binding site" description="axial binding residue" evidence="15">
    <location>
        <position position="42"/>
    </location>
    <ligand>
        <name>heme</name>
        <dbReference type="ChEBI" id="CHEBI:30413"/>
    </ligand>
    <ligandPart>
        <name>Fe</name>
        <dbReference type="ChEBI" id="CHEBI:18248"/>
    </ligandPart>
</feature>
<dbReference type="GO" id="GO:0098552">
    <property type="term" value="C:side of membrane"/>
    <property type="evidence" value="ECO:0007669"/>
    <property type="project" value="UniProtKB-KW"/>
</dbReference>
<proteinExistence type="inferred from homology"/>
<evidence type="ECO:0000259" key="17">
    <source>
        <dbReference type="PROSITE" id="PS52012"/>
    </source>
</evidence>
<keyword evidence="4" id="KW-1003">Cell membrane</keyword>
<dbReference type="PANTHER" id="PTHR37928">
    <property type="entry name" value="CFEM DOMAIN PROTEIN (AFU_ORTHOLOGUE AFUA_6G14090)"/>
    <property type="match status" value="1"/>
</dbReference>
<dbReference type="Proteomes" id="UP001296104">
    <property type="component" value="Unassembled WGS sequence"/>
</dbReference>
<feature type="chain" id="PRO_5042523617" description="CFEM domain-containing protein" evidence="16">
    <location>
        <begin position="19"/>
        <end position="186"/>
    </location>
</feature>
<comment type="similarity">
    <text evidence="3">Belongs to the RBT5 family.</text>
</comment>
<reference evidence="18" key="1">
    <citation type="submission" date="2023-11" db="EMBL/GenBank/DDBJ databases">
        <authorList>
            <person name="Alioto T."/>
            <person name="Alioto T."/>
            <person name="Gomez Garrido J."/>
        </authorList>
    </citation>
    <scope>NUCLEOTIDE SEQUENCE</scope>
</reference>
<dbReference type="PROSITE" id="PS52012">
    <property type="entry name" value="CFEM"/>
    <property type="match status" value="1"/>
</dbReference>
<evidence type="ECO:0000313" key="19">
    <source>
        <dbReference type="Proteomes" id="UP001296104"/>
    </source>
</evidence>
<dbReference type="Pfam" id="PF05730">
    <property type="entry name" value="CFEM"/>
    <property type="match status" value="1"/>
</dbReference>
<evidence type="ECO:0000256" key="15">
    <source>
        <dbReference type="PROSITE-ProRule" id="PRU01356"/>
    </source>
</evidence>
<dbReference type="GO" id="GO:0005886">
    <property type="term" value="C:plasma membrane"/>
    <property type="evidence" value="ECO:0007669"/>
    <property type="project" value="UniProtKB-SubCell"/>
</dbReference>